<dbReference type="Pfam" id="PF08550">
    <property type="entry name" value="GATA_AreA"/>
    <property type="match status" value="1"/>
</dbReference>
<dbReference type="AlphaFoldDB" id="A0A9N9APZ6"/>
<dbReference type="EMBL" id="CAJVPK010000649">
    <property type="protein sequence ID" value="CAG8536020.1"/>
    <property type="molecule type" value="Genomic_DNA"/>
</dbReference>
<keyword evidence="4" id="KW-1185">Reference proteome</keyword>
<accession>A0A9N9APZ6</accession>
<dbReference type="GO" id="GO:0005773">
    <property type="term" value="C:vacuole"/>
    <property type="evidence" value="ECO:0007669"/>
    <property type="project" value="GOC"/>
</dbReference>
<evidence type="ECO:0000313" key="4">
    <source>
        <dbReference type="Proteomes" id="UP000789706"/>
    </source>
</evidence>
<dbReference type="Proteomes" id="UP000789706">
    <property type="component" value="Unassembled WGS sequence"/>
</dbReference>
<dbReference type="InterPro" id="IPR052292">
    <property type="entry name" value="Glucose_repression_reg"/>
</dbReference>
<dbReference type="PANTHER" id="PTHR28051">
    <property type="entry name" value="PROTEIN MTL1-RELATED"/>
    <property type="match status" value="1"/>
</dbReference>
<sequence>MIPDDNLLDGIIPGFQYPPEICVDYLSHDWKKEDDLWTSWKAMSKQKKEITNGIRLENASWRSWTKQKYNLKTVNPEKLNWLKDSDVTWLYGPLHTAWPQKKEDKSKSLTTKSISEILCPSIKNRPILISSNSDTQLYQKDQQENVNSDIINDCDGYSSCSSISGPTTPITGPTKSIMLQNAQNDNHYSQPHHIRFNEQVDQCIAVDSEDDDDDLVNSSLSSNPLYDQPPPTVLPGIVDKAVHIASNFRDMVNWYIGL</sequence>
<dbReference type="OrthoDB" id="5563539at2759"/>
<feature type="domain" description="Nitrogen regulatory protein areA GATA-like" evidence="2">
    <location>
        <begin position="39"/>
        <end position="66"/>
    </location>
</feature>
<reference evidence="3" key="1">
    <citation type="submission" date="2021-06" db="EMBL/GenBank/DDBJ databases">
        <authorList>
            <person name="Kallberg Y."/>
            <person name="Tangrot J."/>
            <person name="Rosling A."/>
        </authorList>
    </citation>
    <scope>NUCLEOTIDE SEQUENCE</scope>
    <source>
        <strain evidence="3">AZ414A</strain>
    </source>
</reference>
<dbReference type="PANTHER" id="PTHR28051:SF1">
    <property type="entry name" value="PROTEIN MTL1-RELATED"/>
    <property type="match status" value="1"/>
</dbReference>
<evidence type="ECO:0000256" key="1">
    <source>
        <dbReference type="SAM" id="MobiDB-lite"/>
    </source>
</evidence>
<evidence type="ECO:0000259" key="2">
    <source>
        <dbReference type="Pfam" id="PF08550"/>
    </source>
</evidence>
<dbReference type="GO" id="GO:0007039">
    <property type="term" value="P:protein catabolic process in the vacuole"/>
    <property type="evidence" value="ECO:0007669"/>
    <property type="project" value="TreeGrafter"/>
</dbReference>
<organism evidence="3 4">
    <name type="scientific">Diversispora eburnea</name>
    <dbReference type="NCBI Taxonomy" id="1213867"/>
    <lineage>
        <taxon>Eukaryota</taxon>
        <taxon>Fungi</taxon>
        <taxon>Fungi incertae sedis</taxon>
        <taxon>Mucoromycota</taxon>
        <taxon>Glomeromycotina</taxon>
        <taxon>Glomeromycetes</taxon>
        <taxon>Diversisporales</taxon>
        <taxon>Diversisporaceae</taxon>
        <taxon>Diversispora</taxon>
    </lineage>
</organism>
<dbReference type="GO" id="GO:0042149">
    <property type="term" value="P:cellular response to glucose starvation"/>
    <property type="evidence" value="ECO:0007669"/>
    <property type="project" value="TreeGrafter"/>
</dbReference>
<gene>
    <name evidence="3" type="ORF">DEBURN_LOCUS6376</name>
</gene>
<protein>
    <submittedName>
        <fullName evidence="3">4994_t:CDS:1</fullName>
    </submittedName>
</protein>
<dbReference type="InterPro" id="IPR013860">
    <property type="entry name" value="AreA_GATA"/>
</dbReference>
<proteinExistence type="predicted"/>
<name>A0A9N9APZ6_9GLOM</name>
<feature type="region of interest" description="Disordered" evidence="1">
    <location>
        <begin position="211"/>
        <end position="231"/>
    </location>
</feature>
<evidence type="ECO:0000313" key="3">
    <source>
        <dbReference type="EMBL" id="CAG8536020.1"/>
    </source>
</evidence>
<comment type="caution">
    <text evidence="3">The sequence shown here is derived from an EMBL/GenBank/DDBJ whole genome shotgun (WGS) entry which is preliminary data.</text>
</comment>